<reference evidence="13" key="1">
    <citation type="submission" date="2016-10" db="EMBL/GenBank/DDBJ databases">
        <authorList>
            <person name="Varghese N."/>
            <person name="Submissions S."/>
        </authorList>
    </citation>
    <scope>NUCLEOTIDE SEQUENCE [LARGE SCALE GENOMIC DNA]</scope>
    <source>
        <strain evidence="13">XJ109</strain>
    </source>
</reference>
<organism evidence="12 13">
    <name type="scientific">Algoriella xinjiangensis</name>
    <dbReference type="NCBI Taxonomy" id="684065"/>
    <lineage>
        <taxon>Bacteria</taxon>
        <taxon>Pseudomonadati</taxon>
        <taxon>Bacteroidota</taxon>
        <taxon>Flavobacteriia</taxon>
        <taxon>Flavobacteriales</taxon>
        <taxon>Weeksellaceae</taxon>
        <taxon>Algoriella</taxon>
    </lineage>
</organism>
<accession>A0A1I4ZC69</accession>
<evidence type="ECO:0000256" key="4">
    <source>
        <dbReference type="ARBA" id="ARBA00011245"/>
    </source>
</evidence>
<comment type="catalytic activity">
    <reaction evidence="1">
        <text>Endonucleolytic cleavage to 5'-phosphomonoester.</text>
        <dbReference type="EC" id="3.1.26.4"/>
    </reaction>
</comment>
<dbReference type="InterPro" id="IPR036397">
    <property type="entry name" value="RNaseH_sf"/>
</dbReference>
<name>A0A1I4ZC69_9FLAO</name>
<dbReference type="InterPro" id="IPR050092">
    <property type="entry name" value="RNase_H"/>
</dbReference>
<dbReference type="Pfam" id="PF00075">
    <property type="entry name" value="RNase_H"/>
    <property type="match status" value="1"/>
</dbReference>
<dbReference type="EMBL" id="FOUZ01000013">
    <property type="protein sequence ID" value="SFN47855.1"/>
    <property type="molecule type" value="Genomic_DNA"/>
</dbReference>
<keyword evidence="6" id="KW-0540">Nuclease</keyword>
<evidence type="ECO:0000259" key="11">
    <source>
        <dbReference type="PROSITE" id="PS50879"/>
    </source>
</evidence>
<evidence type="ECO:0000256" key="1">
    <source>
        <dbReference type="ARBA" id="ARBA00000077"/>
    </source>
</evidence>
<sequence length="157" mass="17921">MAIVAYTDGSSLGNPGPGGYGLILLETEKMVKKEISQGFRLTTNNRMELMAVCVALETLKFTKTEITIFTDSKYVVDAVEKRWVFGWVKKGFKGKKNEDLWRRFLEVHKIHNVKFQWVKGHAGNVWNERADQLAVGAANNPANFKIDSYFEMNQNEE</sequence>
<keyword evidence="13" id="KW-1185">Reference proteome</keyword>
<keyword evidence="8" id="KW-0255">Endonuclease</keyword>
<evidence type="ECO:0000256" key="6">
    <source>
        <dbReference type="ARBA" id="ARBA00022722"/>
    </source>
</evidence>
<dbReference type="GO" id="GO:0004523">
    <property type="term" value="F:RNA-DNA hybrid ribonuclease activity"/>
    <property type="evidence" value="ECO:0007669"/>
    <property type="project" value="UniProtKB-EC"/>
</dbReference>
<dbReference type="CDD" id="cd09278">
    <property type="entry name" value="RNase_HI_prokaryote_like"/>
    <property type="match status" value="1"/>
</dbReference>
<feature type="domain" description="RNase H type-1" evidence="11">
    <location>
        <begin position="1"/>
        <end position="139"/>
    </location>
</feature>
<dbReference type="PANTHER" id="PTHR10642">
    <property type="entry name" value="RIBONUCLEASE H1"/>
    <property type="match status" value="1"/>
</dbReference>
<dbReference type="Proteomes" id="UP000199149">
    <property type="component" value="Unassembled WGS sequence"/>
</dbReference>
<evidence type="ECO:0000313" key="13">
    <source>
        <dbReference type="Proteomes" id="UP000199149"/>
    </source>
</evidence>
<dbReference type="GO" id="GO:0046872">
    <property type="term" value="F:metal ion binding"/>
    <property type="evidence" value="ECO:0007669"/>
    <property type="project" value="UniProtKB-KW"/>
</dbReference>
<dbReference type="NCBIfam" id="NF001236">
    <property type="entry name" value="PRK00203.1"/>
    <property type="match status" value="1"/>
</dbReference>
<evidence type="ECO:0000256" key="7">
    <source>
        <dbReference type="ARBA" id="ARBA00022723"/>
    </source>
</evidence>
<dbReference type="GO" id="GO:0003676">
    <property type="term" value="F:nucleic acid binding"/>
    <property type="evidence" value="ECO:0007669"/>
    <property type="project" value="InterPro"/>
</dbReference>
<dbReference type="Gene3D" id="3.30.420.10">
    <property type="entry name" value="Ribonuclease H-like superfamily/Ribonuclease H"/>
    <property type="match status" value="1"/>
</dbReference>
<comment type="subunit">
    <text evidence="4">Monomer.</text>
</comment>
<evidence type="ECO:0000313" key="12">
    <source>
        <dbReference type="EMBL" id="SFN47855.1"/>
    </source>
</evidence>
<evidence type="ECO:0000256" key="8">
    <source>
        <dbReference type="ARBA" id="ARBA00022759"/>
    </source>
</evidence>
<evidence type="ECO:0000256" key="2">
    <source>
        <dbReference type="ARBA" id="ARBA00001946"/>
    </source>
</evidence>
<evidence type="ECO:0000256" key="5">
    <source>
        <dbReference type="ARBA" id="ARBA00012180"/>
    </source>
</evidence>
<dbReference type="GO" id="GO:0043137">
    <property type="term" value="P:DNA replication, removal of RNA primer"/>
    <property type="evidence" value="ECO:0007669"/>
    <property type="project" value="TreeGrafter"/>
</dbReference>
<dbReference type="OrthoDB" id="7845843at2"/>
<dbReference type="PANTHER" id="PTHR10642:SF26">
    <property type="entry name" value="RIBONUCLEASE H1"/>
    <property type="match status" value="1"/>
</dbReference>
<dbReference type="RefSeq" id="WP_092909016.1">
    <property type="nucleotide sequence ID" value="NZ_FOUZ01000013.1"/>
</dbReference>
<dbReference type="EC" id="3.1.26.4" evidence="5"/>
<dbReference type="InterPro" id="IPR022892">
    <property type="entry name" value="RNaseHI"/>
</dbReference>
<dbReference type="SUPFAM" id="SSF53098">
    <property type="entry name" value="Ribonuclease H-like"/>
    <property type="match status" value="1"/>
</dbReference>
<dbReference type="InterPro" id="IPR002156">
    <property type="entry name" value="RNaseH_domain"/>
</dbReference>
<keyword evidence="10" id="KW-0460">Magnesium</keyword>
<evidence type="ECO:0000256" key="3">
    <source>
        <dbReference type="ARBA" id="ARBA00005300"/>
    </source>
</evidence>
<comment type="similarity">
    <text evidence="3">Belongs to the RNase H family.</text>
</comment>
<comment type="cofactor">
    <cofactor evidence="2">
        <name>Mg(2+)</name>
        <dbReference type="ChEBI" id="CHEBI:18420"/>
    </cofactor>
</comment>
<proteinExistence type="inferred from homology"/>
<dbReference type="AlphaFoldDB" id="A0A1I4ZC69"/>
<dbReference type="InterPro" id="IPR012337">
    <property type="entry name" value="RNaseH-like_sf"/>
</dbReference>
<dbReference type="PROSITE" id="PS50879">
    <property type="entry name" value="RNASE_H_1"/>
    <property type="match status" value="1"/>
</dbReference>
<protein>
    <recommendedName>
        <fullName evidence="5">ribonuclease H</fullName>
        <ecNumber evidence="5">3.1.26.4</ecNumber>
    </recommendedName>
</protein>
<keyword evidence="9" id="KW-0378">Hydrolase</keyword>
<dbReference type="STRING" id="684065.SAMN05421738_11317"/>
<evidence type="ECO:0000256" key="9">
    <source>
        <dbReference type="ARBA" id="ARBA00022801"/>
    </source>
</evidence>
<evidence type="ECO:0000256" key="10">
    <source>
        <dbReference type="ARBA" id="ARBA00022842"/>
    </source>
</evidence>
<keyword evidence="7" id="KW-0479">Metal-binding</keyword>
<gene>
    <name evidence="12" type="ORF">SAMN05421738_11317</name>
</gene>